<evidence type="ECO:0000313" key="3">
    <source>
        <dbReference type="Proteomes" id="UP001596378"/>
    </source>
</evidence>
<dbReference type="PROSITE" id="PS50206">
    <property type="entry name" value="RHODANESE_3"/>
    <property type="match status" value="1"/>
</dbReference>
<gene>
    <name evidence="2" type="ORF">ACFQMJ_13140</name>
</gene>
<evidence type="ECO:0000259" key="1">
    <source>
        <dbReference type="PROSITE" id="PS50206"/>
    </source>
</evidence>
<dbReference type="Proteomes" id="UP001596378">
    <property type="component" value="Unassembled WGS sequence"/>
</dbReference>
<dbReference type="InterPro" id="IPR036873">
    <property type="entry name" value="Rhodanese-like_dom_sf"/>
</dbReference>
<dbReference type="Pfam" id="PF00581">
    <property type="entry name" value="Rhodanese"/>
    <property type="match status" value="1"/>
</dbReference>
<dbReference type="Gene3D" id="3.40.250.10">
    <property type="entry name" value="Rhodanese-like domain"/>
    <property type="match status" value="1"/>
</dbReference>
<keyword evidence="3" id="KW-1185">Reference proteome</keyword>
<feature type="domain" description="Rhodanese" evidence="1">
    <location>
        <begin position="2"/>
        <end position="49"/>
    </location>
</feature>
<dbReference type="RefSeq" id="WP_378051481.1">
    <property type="nucleotide sequence ID" value="NZ_JBHMDN010000034.1"/>
</dbReference>
<dbReference type="SUPFAM" id="SSF52821">
    <property type="entry name" value="Rhodanese/Cell cycle control phosphatase"/>
    <property type="match status" value="1"/>
</dbReference>
<dbReference type="CDD" id="cd00158">
    <property type="entry name" value="RHOD"/>
    <property type="match status" value="1"/>
</dbReference>
<comment type="caution">
    <text evidence="2">The sequence shown here is derived from an EMBL/GenBank/DDBJ whole genome shotgun (WGS) entry which is preliminary data.</text>
</comment>
<name>A0ABW2FBC7_9BACL</name>
<sequence>MVPPNQPLLLYCQSGMRSKTAAQILRKNGCQDLAHLQGGLGGWNGKLIRK</sequence>
<proteinExistence type="predicted"/>
<dbReference type="InterPro" id="IPR001763">
    <property type="entry name" value="Rhodanese-like_dom"/>
</dbReference>
<evidence type="ECO:0000313" key="2">
    <source>
        <dbReference type="EMBL" id="MFC7149476.1"/>
    </source>
</evidence>
<organism evidence="2 3">
    <name type="scientific">Cohnella cellulosilytica</name>
    <dbReference type="NCBI Taxonomy" id="986710"/>
    <lineage>
        <taxon>Bacteria</taxon>
        <taxon>Bacillati</taxon>
        <taxon>Bacillota</taxon>
        <taxon>Bacilli</taxon>
        <taxon>Bacillales</taxon>
        <taxon>Paenibacillaceae</taxon>
        <taxon>Cohnella</taxon>
    </lineage>
</organism>
<dbReference type="EMBL" id="JBHTAI010000007">
    <property type="protein sequence ID" value="MFC7149476.1"/>
    <property type="molecule type" value="Genomic_DNA"/>
</dbReference>
<reference evidence="3" key="1">
    <citation type="journal article" date="2019" name="Int. J. Syst. Evol. Microbiol.">
        <title>The Global Catalogue of Microorganisms (GCM) 10K type strain sequencing project: providing services to taxonomists for standard genome sequencing and annotation.</title>
        <authorList>
            <consortium name="The Broad Institute Genomics Platform"/>
            <consortium name="The Broad Institute Genome Sequencing Center for Infectious Disease"/>
            <person name="Wu L."/>
            <person name="Ma J."/>
        </authorList>
    </citation>
    <scope>NUCLEOTIDE SEQUENCE [LARGE SCALE GENOMIC DNA]</scope>
    <source>
        <strain evidence="3">KCTC 12907</strain>
    </source>
</reference>
<protein>
    <submittedName>
        <fullName evidence="2">Rhodanese-like domain-containing protein</fullName>
    </submittedName>
</protein>
<accession>A0ABW2FBC7</accession>